<dbReference type="InterPro" id="IPR004843">
    <property type="entry name" value="Calcineurin-like_PHP"/>
</dbReference>
<gene>
    <name evidence="2" type="ORF">E1163_06115</name>
</gene>
<dbReference type="EMBL" id="SMLW01000424">
    <property type="protein sequence ID" value="MTI24518.1"/>
    <property type="molecule type" value="Genomic_DNA"/>
</dbReference>
<reference evidence="2 3" key="1">
    <citation type="submission" date="2019-02" db="EMBL/GenBank/DDBJ databases">
        <authorList>
            <person name="Goldberg S.R."/>
            <person name="Haltli B.A."/>
            <person name="Correa H."/>
            <person name="Russell K.G."/>
        </authorList>
    </citation>
    <scope>NUCLEOTIDE SEQUENCE [LARGE SCALE GENOMIC DNA]</scope>
    <source>
        <strain evidence="2 3">JCM 16186</strain>
    </source>
</reference>
<protein>
    <submittedName>
        <fullName evidence="2">Phosphohydrolase</fullName>
    </submittedName>
</protein>
<dbReference type="PANTHER" id="PTHR31302">
    <property type="entry name" value="TRANSMEMBRANE PROTEIN WITH METALLOPHOSPHOESTERASE DOMAIN-RELATED"/>
    <property type="match status" value="1"/>
</dbReference>
<dbReference type="RefSeq" id="WP_155170561.1">
    <property type="nucleotide sequence ID" value="NZ_BAAAFL010000049.1"/>
</dbReference>
<dbReference type="SUPFAM" id="SSF56300">
    <property type="entry name" value="Metallo-dependent phosphatases"/>
    <property type="match status" value="1"/>
</dbReference>
<accession>A0ABW9RKA2</accession>
<evidence type="ECO:0000313" key="2">
    <source>
        <dbReference type="EMBL" id="MTI24518.1"/>
    </source>
</evidence>
<evidence type="ECO:0000313" key="3">
    <source>
        <dbReference type="Proteomes" id="UP000798808"/>
    </source>
</evidence>
<evidence type="ECO:0000259" key="1">
    <source>
        <dbReference type="Pfam" id="PF00149"/>
    </source>
</evidence>
<organism evidence="2 3">
    <name type="scientific">Fulvivirga kasyanovii</name>
    <dbReference type="NCBI Taxonomy" id="396812"/>
    <lineage>
        <taxon>Bacteria</taxon>
        <taxon>Pseudomonadati</taxon>
        <taxon>Bacteroidota</taxon>
        <taxon>Cytophagia</taxon>
        <taxon>Cytophagales</taxon>
        <taxon>Fulvivirgaceae</taxon>
        <taxon>Fulvivirga</taxon>
    </lineage>
</organism>
<dbReference type="PANTHER" id="PTHR31302:SF0">
    <property type="entry name" value="TRANSMEMBRANE PROTEIN WITH METALLOPHOSPHOESTERASE DOMAIN"/>
    <property type="match status" value="1"/>
</dbReference>
<sequence>MDRNKHKWIAGAGLAAGLVLLDALVLEQYLFTVKQFDIGNKHSRSRPCRMVLLTDLHLGKRLAPKYIRLIRRIKKLNADIILFAGDAIDEDGDTRTLDDFFSRLPATIPKVAILGNHEYKNEAGLDELKALYKKHHIDLLINGSKAYPIGSKRLMVTGLNDFIESTQNFSKAIEGVGKEDMHIALIHSPLQQEKLLAQIKATNQSRPGDQKLNIEYLFAGHNHGGQVTFFGLFPLLLPIKSGDYVNGWYNDNKPYLYVSKGFGNSTVPFRFGARAEMIVFNYY</sequence>
<keyword evidence="3" id="KW-1185">Reference proteome</keyword>
<name>A0ABW9RKA2_9BACT</name>
<dbReference type="InterPro" id="IPR051158">
    <property type="entry name" value="Metallophosphoesterase_sf"/>
</dbReference>
<dbReference type="Gene3D" id="3.60.21.10">
    <property type="match status" value="1"/>
</dbReference>
<dbReference type="Pfam" id="PF00149">
    <property type="entry name" value="Metallophos"/>
    <property type="match status" value="1"/>
</dbReference>
<dbReference type="InterPro" id="IPR029052">
    <property type="entry name" value="Metallo-depent_PP-like"/>
</dbReference>
<proteinExistence type="predicted"/>
<comment type="caution">
    <text evidence="2">The sequence shown here is derived from an EMBL/GenBank/DDBJ whole genome shotgun (WGS) entry which is preliminary data.</text>
</comment>
<dbReference type="Proteomes" id="UP000798808">
    <property type="component" value="Unassembled WGS sequence"/>
</dbReference>
<feature type="domain" description="Calcineurin-like phosphoesterase" evidence="1">
    <location>
        <begin position="50"/>
        <end position="224"/>
    </location>
</feature>